<dbReference type="NCBIfam" id="TIGR02601">
    <property type="entry name" value="autotrns_rpt"/>
    <property type="match status" value="2"/>
</dbReference>
<dbReference type="InterPro" id="IPR012332">
    <property type="entry name" value="Autotransporter_pectin_lyase_C"/>
</dbReference>
<feature type="non-terminal residue" evidence="2">
    <location>
        <position position="479"/>
    </location>
</feature>
<dbReference type="SUPFAM" id="SSF51126">
    <property type="entry name" value="Pectin lyase-like"/>
    <property type="match status" value="2"/>
</dbReference>
<dbReference type="EMBL" id="AUZZ01005584">
    <property type="protein sequence ID" value="EQD49040.1"/>
    <property type="molecule type" value="Genomic_DNA"/>
</dbReference>
<accession>T1B3X5</accession>
<gene>
    <name evidence="2" type="ORF">B2A_07776</name>
</gene>
<evidence type="ECO:0000256" key="1">
    <source>
        <dbReference type="ARBA" id="ARBA00022729"/>
    </source>
</evidence>
<feature type="non-terminal residue" evidence="2">
    <location>
        <position position="1"/>
    </location>
</feature>
<proteinExistence type="predicted"/>
<keyword evidence="1" id="KW-0732">Signal</keyword>
<dbReference type="AlphaFoldDB" id="T1B3X5"/>
<comment type="caution">
    <text evidence="2">The sequence shown here is derived from an EMBL/GenBank/DDBJ whole genome shotgun (WGS) entry which is preliminary data.</text>
</comment>
<protein>
    <submittedName>
        <fullName evidence="2">Outer membrane autotransporter barrel domain protein</fullName>
    </submittedName>
</protein>
<dbReference type="Gene3D" id="2.160.20.20">
    <property type="match status" value="1"/>
</dbReference>
<dbReference type="Pfam" id="PF12951">
    <property type="entry name" value="PATR"/>
    <property type="match status" value="3"/>
</dbReference>
<dbReference type="InterPro" id="IPR013425">
    <property type="entry name" value="Autotrns_rpt"/>
</dbReference>
<dbReference type="InterPro" id="IPR011050">
    <property type="entry name" value="Pectin_lyase_fold/virulence"/>
</dbReference>
<organism evidence="2">
    <name type="scientific">mine drainage metagenome</name>
    <dbReference type="NCBI Taxonomy" id="410659"/>
    <lineage>
        <taxon>unclassified sequences</taxon>
        <taxon>metagenomes</taxon>
        <taxon>ecological metagenomes</taxon>
    </lineage>
</organism>
<name>T1B3X5_9ZZZZ</name>
<reference evidence="2" key="1">
    <citation type="submission" date="2013-08" db="EMBL/GenBank/DDBJ databases">
        <authorList>
            <person name="Mendez C."/>
            <person name="Richter M."/>
            <person name="Ferrer M."/>
            <person name="Sanchez J."/>
        </authorList>
    </citation>
    <scope>NUCLEOTIDE SEQUENCE</scope>
</reference>
<reference evidence="2" key="2">
    <citation type="journal article" date="2014" name="ISME J.">
        <title>Microbial stratification in low pH oxic and suboxic macroscopic growths along an acid mine drainage.</title>
        <authorList>
            <person name="Mendez-Garcia C."/>
            <person name="Mesa V."/>
            <person name="Sprenger R.R."/>
            <person name="Richter M."/>
            <person name="Diez M.S."/>
            <person name="Solano J."/>
            <person name="Bargiela R."/>
            <person name="Golyshina O.V."/>
            <person name="Manteca A."/>
            <person name="Ramos J.L."/>
            <person name="Gallego J.R."/>
            <person name="Llorente I."/>
            <person name="Martins Dos Santos V.A."/>
            <person name="Jensen O.N."/>
            <person name="Pelaez A.I."/>
            <person name="Sanchez J."/>
            <person name="Ferrer M."/>
        </authorList>
    </citation>
    <scope>NUCLEOTIDE SEQUENCE</scope>
</reference>
<sequence length="479" mass="45640">PGLAYAGPGFRGVDALLAGGVSFDPASLFGGLGGGTGVPRVPPPAASGTPGTGGVGVIATGASTVINAGTIAGGVSGASTPVQADAVDFSGGGNTLVIEAGAKFIGNVVSSSGSTNGGDTFELGGNINASGGNVFNLASIVSTAPASYSGTPVFYGFMNYAKSGTSTWTLTGTGNASQNWMISGGTLVGSTTSLLGNVTFNTAAGAATPDVTFDQASNGTYAGLISGNGSLTLEGGGGLTLTADNSYSGGTTINAGTLKVGTGGATGAIGAGNVIDNGALVFDLSSGTLVDGVISGSGSLTQMGTGATILDGIDTYTGGTTVSAGTLEIGDATHTNAAIAGNVSVAAGATLRGHGTIGGNVTNAGTVMPGGSLGILTVNGNYTQGSGATLALGVSPRTVAGSGYSQLQVGGTASLDGGLLIEPLAGNYTIGSMYDLLHATGGVSGTFASTFDNPAFATYLTPVVTYSANDVTLQLNANA</sequence>
<evidence type="ECO:0000313" key="2">
    <source>
        <dbReference type="EMBL" id="EQD49040.1"/>
    </source>
</evidence>